<dbReference type="OrthoDB" id="1690618at2759"/>
<dbReference type="Pfam" id="PF16717">
    <property type="entry name" value="RAC_head"/>
    <property type="match status" value="1"/>
</dbReference>
<dbReference type="Pfam" id="PF21884">
    <property type="entry name" value="ZUO1-like_ZHD"/>
    <property type="match status" value="1"/>
</dbReference>
<keyword evidence="3" id="KW-0143">Chaperone</keyword>
<proteinExistence type="predicted"/>
<dbReference type="CDD" id="cd06257">
    <property type="entry name" value="DnaJ"/>
    <property type="match status" value="1"/>
</dbReference>
<evidence type="ECO:0000313" key="7">
    <source>
        <dbReference type="EMBL" id="CDS06974.1"/>
    </source>
</evidence>
<evidence type="ECO:0000256" key="3">
    <source>
        <dbReference type="ARBA" id="ARBA00023186"/>
    </source>
</evidence>
<protein>
    <recommendedName>
        <fullName evidence="6">J domain-containing protein</fullName>
    </recommendedName>
</protein>
<dbReference type="AlphaFoldDB" id="A0A077WIL0"/>
<dbReference type="PANTHER" id="PTHR43999:SF1">
    <property type="entry name" value="DNAJ HOMOLOG SUBFAMILY C MEMBER 2"/>
    <property type="match status" value="1"/>
</dbReference>
<dbReference type="Gene3D" id="1.10.8.840">
    <property type="entry name" value="Ribosome-associated complex head domain"/>
    <property type="match status" value="1"/>
</dbReference>
<dbReference type="InterPro" id="IPR042569">
    <property type="entry name" value="RAC_head_sf"/>
</dbReference>
<dbReference type="CDD" id="cd23953">
    <property type="entry name" value="zuotin_NTD"/>
    <property type="match status" value="1"/>
</dbReference>
<dbReference type="GO" id="GO:0005730">
    <property type="term" value="C:nucleolus"/>
    <property type="evidence" value="ECO:0007669"/>
    <property type="project" value="EnsemblFungi"/>
</dbReference>
<dbReference type="GO" id="GO:0051083">
    <property type="term" value="P:'de novo' cotranslational protein folding"/>
    <property type="evidence" value="ECO:0007669"/>
    <property type="project" value="EnsemblFungi"/>
</dbReference>
<dbReference type="InterPro" id="IPR036869">
    <property type="entry name" value="J_dom_sf"/>
</dbReference>
<dbReference type="InterPro" id="IPR054076">
    <property type="entry name" value="ZUO1-like_ZHD"/>
</dbReference>
<dbReference type="InterPro" id="IPR044634">
    <property type="entry name" value="Zuotin/DnaJC2"/>
</dbReference>
<dbReference type="GO" id="GO:0003713">
    <property type="term" value="F:transcription coactivator activity"/>
    <property type="evidence" value="ECO:0007669"/>
    <property type="project" value="EnsemblFungi"/>
</dbReference>
<dbReference type="InterPro" id="IPR001623">
    <property type="entry name" value="DnaJ_domain"/>
</dbReference>
<dbReference type="GO" id="GO:0005829">
    <property type="term" value="C:cytosol"/>
    <property type="evidence" value="ECO:0007669"/>
    <property type="project" value="EnsemblFungi"/>
</dbReference>
<dbReference type="GO" id="GO:0101031">
    <property type="term" value="C:protein folding chaperone complex"/>
    <property type="evidence" value="ECO:0007669"/>
    <property type="project" value="EnsemblFungi"/>
</dbReference>
<dbReference type="Gene3D" id="1.10.287.110">
    <property type="entry name" value="DnaJ domain"/>
    <property type="match status" value="1"/>
</dbReference>
<dbReference type="Pfam" id="PF26185">
    <property type="entry name" value="Zuotin_N"/>
    <property type="match status" value="1"/>
</dbReference>
<comment type="subcellular location">
    <subcellularLocation>
        <location evidence="1">Cytoplasm</location>
    </subcellularLocation>
</comment>
<evidence type="ECO:0000256" key="1">
    <source>
        <dbReference type="ARBA" id="ARBA00004496"/>
    </source>
</evidence>
<feature type="compositionally biased region" description="Basic and acidic residues" evidence="5">
    <location>
        <begin position="244"/>
        <end position="259"/>
    </location>
</feature>
<dbReference type="InterPro" id="IPR058871">
    <property type="entry name" value="Zuotin_N"/>
</dbReference>
<feature type="region of interest" description="Disordered" evidence="5">
    <location>
        <begin position="244"/>
        <end position="268"/>
    </location>
</feature>
<gene>
    <name evidence="7" type="ORF">LRAMOSA09497</name>
</gene>
<organism evidence="7">
    <name type="scientific">Lichtheimia ramosa</name>
    <dbReference type="NCBI Taxonomy" id="688394"/>
    <lineage>
        <taxon>Eukaryota</taxon>
        <taxon>Fungi</taxon>
        <taxon>Fungi incertae sedis</taxon>
        <taxon>Mucoromycota</taxon>
        <taxon>Mucoromycotina</taxon>
        <taxon>Mucoromycetes</taxon>
        <taxon>Mucorales</taxon>
        <taxon>Lichtheimiaceae</taxon>
        <taxon>Lichtheimia</taxon>
    </lineage>
</organism>
<dbReference type="GO" id="GO:0006452">
    <property type="term" value="P:translational frameshifting"/>
    <property type="evidence" value="ECO:0007669"/>
    <property type="project" value="EnsemblFungi"/>
</dbReference>
<dbReference type="GO" id="GO:0035556">
    <property type="term" value="P:intracellular signal transduction"/>
    <property type="evidence" value="ECO:0007669"/>
    <property type="project" value="EnsemblFungi"/>
</dbReference>
<dbReference type="GO" id="GO:0006364">
    <property type="term" value="P:rRNA processing"/>
    <property type="evidence" value="ECO:0007669"/>
    <property type="project" value="EnsemblFungi"/>
</dbReference>
<reference evidence="7" key="1">
    <citation type="journal article" date="2014" name="Genome Announc.">
        <title>De novo whole-genome sequence and genome annotation of Lichtheimia ramosa.</title>
        <authorList>
            <person name="Linde J."/>
            <person name="Schwartze V."/>
            <person name="Binder U."/>
            <person name="Lass-Florl C."/>
            <person name="Voigt K."/>
            <person name="Horn F."/>
        </authorList>
    </citation>
    <scope>NUCLEOTIDE SEQUENCE</scope>
    <source>
        <strain evidence="7">JMRC FSU:6197</strain>
    </source>
</reference>
<dbReference type="GO" id="GO:0043022">
    <property type="term" value="F:ribosome binding"/>
    <property type="evidence" value="ECO:0007669"/>
    <property type="project" value="EnsemblFungi"/>
</dbReference>
<evidence type="ECO:0000256" key="4">
    <source>
        <dbReference type="SAM" id="Coils"/>
    </source>
</evidence>
<dbReference type="GO" id="GO:0030544">
    <property type="term" value="F:Hsp70 protein binding"/>
    <property type="evidence" value="ECO:0007669"/>
    <property type="project" value="InterPro"/>
</dbReference>
<dbReference type="InterPro" id="IPR032003">
    <property type="entry name" value="RAC_head"/>
</dbReference>
<sequence length="425" mass="48652">MSLALDFLLPPPPASYKTEQSHVVHAGLSATSDRVLEPVGPGFFAYARRKRHNRTFSEDERHEAEEKAKLIVEEETVDFEYEDVDPDTVNTDPTNWKQQDNYAVLGLTKLRYKATEEQIKKAHRRMVLLHHPDKKADKNDDAFFKCIAKAYDTLMKPETRRQYDSVDFGMIPFDEDVPTAKTPGDFYELWTPVFEREARFSNKQPVPTLGGPESTKEEVEHFYDFWYNFDSWRSFEWLDKEGAEGADNRDDKRYQEKKNRAQRAQLKKEDNARLRKIVDVCLSVDPRIAEFRAAEKKQRNAKKDAKAAAAKAAAEEAAQKAKEEKLAAKKAAEDAKAAAAAAKKSKEAAKKNIRKEKKNIKTIVQENNYAVAGTPTPDDINKQLTKLDEVLEKNKELEQLKKMRTDFEKAVADGKLPEVFATYVN</sequence>
<evidence type="ECO:0000259" key="6">
    <source>
        <dbReference type="PROSITE" id="PS50076"/>
    </source>
</evidence>
<keyword evidence="2" id="KW-0963">Cytoplasm</keyword>
<dbReference type="GO" id="GO:0000054">
    <property type="term" value="P:ribosomal subunit export from nucleus"/>
    <property type="evidence" value="ECO:0007669"/>
    <property type="project" value="EnsemblFungi"/>
</dbReference>
<evidence type="ECO:0000256" key="5">
    <source>
        <dbReference type="SAM" id="MobiDB-lite"/>
    </source>
</evidence>
<feature type="domain" description="J" evidence="6">
    <location>
        <begin position="100"/>
        <end position="167"/>
    </location>
</feature>
<feature type="coiled-coil region" evidence="4">
    <location>
        <begin position="307"/>
        <end position="410"/>
    </location>
</feature>
<dbReference type="EMBL" id="LK023322">
    <property type="protein sequence ID" value="CDS06974.1"/>
    <property type="molecule type" value="Genomic_DNA"/>
</dbReference>
<evidence type="ECO:0000256" key="2">
    <source>
        <dbReference type="ARBA" id="ARBA00022490"/>
    </source>
</evidence>
<dbReference type="GO" id="GO:0005840">
    <property type="term" value="C:ribosome"/>
    <property type="evidence" value="ECO:0007669"/>
    <property type="project" value="EnsemblFungi"/>
</dbReference>
<dbReference type="GO" id="GO:0006450">
    <property type="term" value="P:regulation of translational fidelity"/>
    <property type="evidence" value="ECO:0007669"/>
    <property type="project" value="EnsemblFungi"/>
</dbReference>
<accession>A0A077WIL0</accession>
<name>A0A077WIL0_9FUNG</name>
<keyword evidence="4" id="KW-0175">Coiled coil</keyword>
<dbReference type="SMART" id="SM00271">
    <property type="entry name" value="DnaJ"/>
    <property type="match status" value="1"/>
</dbReference>
<dbReference type="Pfam" id="PF00226">
    <property type="entry name" value="DnaJ"/>
    <property type="match status" value="1"/>
</dbReference>
<dbReference type="SUPFAM" id="SSF46565">
    <property type="entry name" value="Chaperone J-domain"/>
    <property type="match status" value="1"/>
</dbReference>
<dbReference type="PROSITE" id="PS50076">
    <property type="entry name" value="DNAJ_2"/>
    <property type="match status" value="1"/>
</dbReference>
<dbReference type="PANTHER" id="PTHR43999">
    <property type="entry name" value="DNAJ HOMOLOG SUBFAMILY C MEMBER 2"/>
    <property type="match status" value="1"/>
</dbReference>